<reference evidence="1" key="2">
    <citation type="journal article" date="2014" name="ISME J.">
        <title>Microbial stratification in low pH oxic and suboxic macroscopic growths along an acid mine drainage.</title>
        <authorList>
            <person name="Mendez-Garcia C."/>
            <person name="Mesa V."/>
            <person name="Sprenger R.R."/>
            <person name="Richter M."/>
            <person name="Diez M.S."/>
            <person name="Solano J."/>
            <person name="Bargiela R."/>
            <person name="Golyshina O.V."/>
            <person name="Manteca A."/>
            <person name="Ramos J.L."/>
            <person name="Gallego J.R."/>
            <person name="Llorente I."/>
            <person name="Martins Dos Santos V.A."/>
            <person name="Jensen O.N."/>
            <person name="Pelaez A.I."/>
            <person name="Sanchez J."/>
            <person name="Ferrer M."/>
        </authorList>
    </citation>
    <scope>NUCLEOTIDE SEQUENCE</scope>
</reference>
<accession>T1AHW9</accession>
<reference evidence="1" key="1">
    <citation type="submission" date="2013-08" db="EMBL/GenBank/DDBJ databases">
        <authorList>
            <person name="Mendez C."/>
            <person name="Richter M."/>
            <person name="Ferrer M."/>
            <person name="Sanchez J."/>
        </authorList>
    </citation>
    <scope>NUCLEOTIDE SEQUENCE</scope>
</reference>
<proteinExistence type="predicted"/>
<comment type="caution">
    <text evidence="1">The sequence shown here is derived from an EMBL/GenBank/DDBJ whole genome shotgun (WGS) entry which is preliminary data.</text>
</comment>
<evidence type="ECO:0000313" key="1">
    <source>
        <dbReference type="EMBL" id="EQD60076.1"/>
    </source>
</evidence>
<gene>
    <name evidence="1" type="ORF">B1B_07911</name>
</gene>
<protein>
    <submittedName>
        <fullName evidence="1">Uncharacterized protein</fullName>
    </submittedName>
</protein>
<dbReference type="AlphaFoldDB" id="T1AHW9"/>
<sequence>MYFQYKSDVYSQLSVTSKMDGNRQIKICPKCGSVYVNWIAGGLIGAVYKCDDCNYVGPFILEVRARDLENSGRAQRRFRIAG</sequence>
<dbReference type="EMBL" id="AUZY01005081">
    <property type="protein sequence ID" value="EQD60076.1"/>
    <property type="molecule type" value="Genomic_DNA"/>
</dbReference>
<organism evidence="1">
    <name type="scientific">mine drainage metagenome</name>
    <dbReference type="NCBI Taxonomy" id="410659"/>
    <lineage>
        <taxon>unclassified sequences</taxon>
        <taxon>metagenomes</taxon>
        <taxon>ecological metagenomes</taxon>
    </lineage>
</organism>
<name>T1AHW9_9ZZZZ</name>